<evidence type="ECO:0000256" key="1">
    <source>
        <dbReference type="ARBA" id="ARBA00007642"/>
    </source>
</evidence>
<reference evidence="11" key="1">
    <citation type="journal article" date="2024" name="Microbiome">
        <title>Substantial viral diversity in bats and rodents from East Africa: insights into evolution, recombination, and cocirculation.</title>
        <authorList>
            <person name="Wang D."/>
            <person name="Yang X."/>
            <person name="Ren Z."/>
            <person name="Hu B."/>
            <person name="Zhao H."/>
            <person name="Yang K."/>
            <person name="Shi P."/>
            <person name="Zhang Z."/>
            <person name="Feng Q."/>
            <person name="Nawenja C.V."/>
            <person name="Obanda V."/>
            <person name="Robert K."/>
            <person name="Nalikka B."/>
            <person name="Waruhiu C.N."/>
            <person name="Ochola G.O."/>
            <person name="Onyuok S.O."/>
            <person name="Ochieng H."/>
            <person name="Li B."/>
            <person name="Zhu Y."/>
            <person name="Si H."/>
            <person name="Yin J."/>
            <person name="Kristiansen K."/>
            <person name="Jin X."/>
            <person name="Xu X."/>
            <person name="Xiao M."/>
            <person name="Agwanda B."/>
            <person name="Ommeh S."/>
            <person name="Li J."/>
            <person name="Shi Z.L."/>
        </authorList>
    </citation>
    <scope>NUCLEOTIDE SEQUENCE</scope>
    <source>
        <strain evidence="11">4A/Kenya/RNAKID2276/2016</strain>
    </source>
</reference>
<keyword evidence="2 9" id="KW-1139">Helical capsid protein</keyword>
<evidence type="ECO:0000256" key="6">
    <source>
        <dbReference type="ARBA" id="ARBA00023086"/>
    </source>
</evidence>
<keyword evidence="4 9" id="KW-0946">Virion</keyword>
<evidence type="ECO:0000256" key="2">
    <source>
        <dbReference type="ARBA" id="ARBA00022497"/>
    </source>
</evidence>
<evidence type="ECO:0000256" key="10">
    <source>
        <dbReference type="SAM" id="MobiDB-lite"/>
    </source>
</evidence>
<dbReference type="Pfam" id="PF00973">
    <property type="entry name" value="Paramyxo_ncap"/>
    <property type="match status" value="1"/>
</dbReference>
<evidence type="ECO:0000256" key="5">
    <source>
        <dbReference type="ARBA" id="ARBA00022884"/>
    </source>
</evidence>
<proteinExistence type="inferred from homology"/>
<keyword evidence="3 9" id="KW-0167">Capsid protein</keyword>
<comment type="similarity">
    <text evidence="1 9">Belongs to the paramyxoviruses nucleocapsid family.</text>
</comment>
<reference evidence="11" key="2">
    <citation type="submission" date="2024-02" db="EMBL/GenBank/DDBJ databases">
        <authorList>
            <person name="Hu B."/>
        </authorList>
    </citation>
    <scope>NUCLEOTIDE SEQUENCE</scope>
    <source>
        <strain evidence="11">4A/Kenya/RNAKID2276/2016</strain>
    </source>
</reference>
<dbReference type="GO" id="GO:0019013">
    <property type="term" value="C:viral nucleocapsid"/>
    <property type="evidence" value="ECO:0007669"/>
    <property type="project" value="UniProtKB-KW"/>
</dbReference>
<dbReference type="GO" id="GO:0003723">
    <property type="term" value="F:RNA binding"/>
    <property type="evidence" value="ECO:0007669"/>
    <property type="project" value="UniProtKB-KW"/>
</dbReference>
<sequence>MSRLNSALAEFREFKNKPSVKGSLTTSLGGVKKKVVILVPTTRDPIKRWRITVFLLKLVWSLRSSGSMVTGAFISLLTIFAESPSQMIRSLSNDPDLEAQIAEIKDAIDDRPSIASRGQKLDDEESLYQRIAQAGPEGDGKSFPFESGDEDDVVVTNTEQFQMAIASVTLQIWVLLIKAVTAPDNAPDSENRRWRKFMQQRRAIKEYQLSSTWLNLARDFMAYDLCIRRFMVEILLEIRRTSGVKSRIVQMIDDVGYYIQESGMAGFFLTIKYGIETRYPTLALNEFQSDLNTILDLMKAYKEFGERAPFMVILEDAAQAKFAPGNYTLLWSYAMGVGSALDSAMSQLNFTRNFLMMNYFRLGQDTVIKMEGNLDHATATELGVTQDQVVSVRKLLSQEGTTKSTGTAPNKSFVVSDVLMGEEEEEEAAALREEIELGNLEEDRSKYRPARRAQSTRPKIKPPPPPARPSKTEAKEEFTNRVGAILGKIGIEPSKFEKLIADTPRSKGAQPQYTPPTSTKSDIEVMNES</sequence>
<name>A0AAU7E4K8_9MONO</name>
<evidence type="ECO:0000256" key="7">
    <source>
        <dbReference type="ARBA" id="ARBA00023200"/>
    </source>
</evidence>
<dbReference type="EMBL" id="PP712040">
    <property type="protein sequence ID" value="XBH24231.1"/>
    <property type="molecule type" value="Viral_cRNA"/>
</dbReference>
<feature type="region of interest" description="Disordered" evidence="10">
    <location>
        <begin position="436"/>
        <end position="477"/>
    </location>
</feature>
<dbReference type="GO" id="GO:0030430">
    <property type="term" value="C:host cell cytoplasm"/>
    <property type="evidence" value="ECO:0007669"/>
    <property type="project" value="UniProtKB-SubCell"/>
</dbReference>
<keyword evidence="6 9" id="KW-0543">Viral nucleoprotein</keyword>
<evidence type="ECO:0000256" key="9">
    <source>
        <dbReference type="RuleBase" id="RU361245"/>
    </source>
</evidence>
<feature type="compositionally biased region" description="Basic and acidic residues" evidence="10">
    <location>
        <begin position="436"/>
        <end position="446"/>
    </location>
</feature>
<evidence type="ECO:0000313" key="11">
    <source>
        <dbReference type="EMBL" id="XBH24231.1"/>
    </source>
</evidence>
<feature type="compositionally biased region" description="Polar residues" evidence="10">
    <location>
        <begin position="509"/>
        <end position="520"/>
    </location>
</feature>
<keyword evidence="7 9" id="KW-1035">Host cytoplasm</keyword>
<comment type="function">
    <text evidence="9">Forms the helical nucleocapsid (NC), protecting the genome from nucleases.</text>
</comment>
<comment type="subcellular location">
    <subcellularLocation>
        <location evidence="9">Virion</location>
    </subcellularLocation>
    <subcellularLocation>
        <location evidence="9">Host cytoplasm</location>
    </subcellularLocation>
</comment>
<evidence type="ECO:0000256" key="3">
    <source>
        <dbReference type="ARBA" id="ARBA00022561"/>
    </source>
</evidence>
<dbReference type="GO" id="GO:0005198">
    <property type="term" value="F:structural molecule activity"/>
    <property type="evidence" value="ECO:0007669"/>
    <property type="project" value="InterPro"/>
</dbReference>
<accession>A0AAU7E4K8</accession>
<dbReference type="GO" id="GO:0019029">
    <property type="term" value="C:helical viral capsid"/>
    <property type="evidence" value="ECO:0007669"/>
    <property type="project" value="UniProtKB-KW"/>
</dbReference>
<dbReference type="InterPro" id="IPR002021">
    <property type="entry name" value="Paramyx_ncap"/>
</dbReference>
<organism evidence="11">
    <name type="scientific">Mus rat paramyxovirus</name>
    <dbReference type="NCBI Taxonomy" id="3141895"/>
    <lineage>
        <taxon>Viruses</taxon>
        <taxon>Riboviria</taxon>
        <taxon>Orthornavirae</taxon>
        <taxon>Negarnaviricota</taxon>
        <taxon>Haploviricotina</taxon>
        <taxon>Monjiviricetes</taxon>
        <taxon>Mononegavirales</taxon>
        <taxon>Paramyxoviridae</taxon>
    </lineage>
</organism>
<evidence type="ECO:0000256" key="4">
    <source>
        <dbReference type="ARBA" id="ARBA00022844"/>
    </source>
</evidence>
<dbReference type="GO" id="GO:1990904">
    <property type="term" value="C:ribonucleoprotein complex"/>
    <property type="evidence" value="ECO:0007669"/>
    <property type="project" value="UniProtKB-KW"/>
</dbReference>
<evidence type="ECO:0000256" key="8">
    <source>
        <dbReference type="ARBA" id="ARBA00023274"/>
    </source>
</evidence>
<keyword evidence="8 9" id="KW-0687">Ribonucleoprotein</keyword>
<comment type="subunit">
    <text evidence="9">Homomultimer; forms the nucleocapsid. Binds to the viral genomic RNA. N0 interacts with the phosphoprotein (via N-terminus); this interaction allows P to chaperon N0 to avoid N polymerization before encapsidation. Interacts as N-RNA template with the phosphoprotein (via C-terminus); this interaction positions the polymerase on the template.</text>
</comment>
<protein>
    <recommendedName>
        <fullName evidence="9">Nucleocapsid</fullName>
    </recommendedName>
    <alternativeName>
        <fullName evidence="9">Nucleocapsid protein</fullName>
    </alternativeName>
</protein>
<keyword evidence="5 9" id="KW-0694">RNA-binding</keyword>
<feature type="region of interest" description="Disordered" evidence="10">
    <location>
        <begin position="497"/>
        <end position="529"/>
    </location>
</feature>